<gene>
    <name evidence="6" type="ORF">FRACYDRAFT_226382</name>
</gene>
<evidence type="ECO:0000313" key="7">
    <source>
        <dbReference type="Proteomes" id="UP000095751"/>
    </source>
</evidence>
<dbReference type="KEGG" id="fcy:FRACYDRAFT_226382"/>
<keyword evidence="3" id="KW-0808">Transferase</keyword>
<protein>
    <recommendedName>
        <fullName evidence="2">1-phosphatidylinositol 4-kinase</fullName>
        <ecNumber evidence="2">2.7.1.67</ecNumber>
    </recommendedName>
</protein>
<dbReference type="PANTHER" id="PTHR10048">
    <property type="entry name" value="PHOSPHATIDYLINOSITOL KINASE"/>
    <property type="match status" value="1"/>
</dbReference>
<organism evidence="6 7">
    <name type="scientific">Fragilariopsis cylindrus CCMP1102</name>
    <dbReference type="NCBI Taxonomy" id="635003"/>
    <lineage>
        <taxon>Eukaryota</taxon>
        <taxon>Sar</taxon>
        <taxon>Stramenopiles</taxon>
        <taxon>Ochrophyta</taxon>
        <taxon>Bacillariophyta</taxon>
        <taxon>Bacillariophyceae</taxon>
        <taxon>Bacillariophycidae</taxon>
        <taxon>Bacillariales</taxon>
        <taxon>Bacillariaceae</taxon>
        <taxon>Fragilariopsis</taxon>
    </lineage>
</organism>
<dbReference type="EC" id="2.7.1.67" evidence="2"/>
<accession>A0A1E7FCI5</accession>
<dbReference type="PROSITE" id="PS50290">
    <property type="entry name" value="PI3_4_KINASE_3"/>
    <property type="match status" value="1"/>
</dbReference>
<dbReference type="InterPro" id="IPR011009">
    <property type="entry name" value="Kinase-like_dom_sf"/>
</dbReference>
<evidence type="ECO:0000259" key="5">
    <source>
        <dbReference type="PROSITE" id="PS50290"/>
    </source>
</evidence>
<evidence type="ECO:0000313" key="6">
    <source>
        <dbReference type="EMBL" id="OEU15888.1"/>
    </source>
</evidence>
<dbReference type="GO" id="GO:0004430">
    <property type="term" value="F:1-phosphatidylinositol 4-kinase activity"/>
    <property type="evidence" value="ECO:0007669"/>
    <property type="project" value="UniProtKB-EC"/>
</dbReference>
<dbReference type="SMART" id="SM00146">
    <property type="entry name" value="PI3Kc"/>
    <property type="match status" value="1"/>
</dbReference>
<dbReference type="AlphaFoldDB" id="A0A1E7FCI5"/>
<dbReference type="InParanoid" id="A0A1E7FCI5"/>
<dbReference type="GO" id="GO:0016020">
    <property type="term" value="C:membrane"/>
    <property type="evidence" value="ECO:0007669"/>
    <property type="project" value="TreeGrafter"/>
</dbReference>
<dbReference type="GO" id="GO:0046854">
    <property type="term" value="P:phosphatidylinositol phosphate biosynthetic process"/>
    <property type="evidence" value="ECO:0007669"/>
    <property type="project" value="InterPro"/>
</dbReference>
<dbReference type="PANTHER" id="PTHR10048:SF22">
    <property type="entry name" value="PHOSPHATIDYLINOSITOL 4-KINASE BETA"/>
    <property type="match status" value="1"/>
</dbReference>
<sequence>MTEHAANPGEAFQSAQRNFVRSLAAYSLLSYLFLFKDRHNGNIMLDTAGHVIHIDFGFVFGIAPGGNFSLEGSTPFKLTEEMIEVMDGLRSSLFSEFVTLFCCGFLALQAHCDTFVTLVEVTSRGSTFPCFDGKDSADIISKMQERFCPELNKEETIAHVLDVIKESIGSYGTKQYDYFQYLSQGIAA</sequence>
<feature type="domain" description="PI3K/PI4K catalytic" evidence="5">
    <location>
        <begin position="1"/>
        <end position="172"/>
    </location>
</feature>
<dbReference type="InterPro" id="IPR015433">
    <property type="entry name" value="PI3/4_kinase"/>
</dbReference>
<dbReference type="GO" id="GO:0048015">
    <property type="term" value="P:phosphatidylinositol-mediated signaling"/>
    <property type="evidence" value="ECO:0007669"/>
    <property type="project" value="TreeGrafter"/>
</dbReference>
<evidence type="ECO:0000256" key="1">
    <source>
        <dbReference type="ARBA" id="ARBA00001686"/>
    </source>
</evidence>
<evidence type="ECO:0000256" key="2">
    <source>
        <dbReference type="ARBA" id="ARBA00012169"/>
    </source>
</evidence>
<reference evidence="6 7" key="1">
    <citation type="submission" date="2016-09" db="EMBL/GenBank/DDBJ databases">
        <title>Extensive genetic diversity and differential bi-allelic expression allows diatom success in the polar Southern Ocean.</title>
        <authorList>
            <consortium name="DOE Joint Genome Institute"/>
            <person name="Mock T."/>
            <person name="Otillar R.P."/>
            <person name="Strauss J."/>
            <person name="Dupont C."/>
            <person name="Frickenhaus S."/>
            <person name="Maumus F."/>
            <person name="Mcmullan M."/>
            <person name="Sanges R."/>
            <person name="Schmutz J."/>
            <person name="Toseland A."/>
            <person name="Valas R."/>
            <person name="Veluchamy A."/>
            <person name="Ward B.J."/>
            <person name="Allen A."/>
            <person name="Barry K."/>
            <person name="Falciatore A."/>
            <person name="Ferrante M."/>
            <person name="Fortunato A.E."/>
            <person name="Gloeckner G."/>
            <person name="Gruber A."/>
            <person name="Hipkin R."/>
            <person name="Janech M."/>
            <person name="Kroth P."/>
            <person name="Leese F."/>
            <person name="Lindquist E."/>
            <person name="Lyon B.R."/>
            <person name="Martin J."/>
            <person name="Mayer C."/>
            <person name="Parker M."/>
            <person name="Quesneville H."/>
            <person name="Raymond J."/>
            <person name="Uhlig C."/>
            <person name="Valentin K.U."/>
            <person name="Worden A.Z."/>
            <person name="Armbrust E.V."/>
            <person name="Bowler C."/>
            <person name="Green B."/>
            <person name="Moulton V."/>
            <person name="Van Oosterhout C."/>
            <person name="Grigoriev I."/>
        </authorList>
    </citation>
    <scope>NUCLEOTIDE SEQUENCE [LARGE SCALE GENOMIC DNA]</scope>
    <source>
        <strain evidence="6 7">CCMP1102</strain>
    </source>
</reference>
<dbReference type="Pfam" id="PF00454">
    <property type="entry name" value="PI3_PI4_kinase"/>
    <property type="match status" value="1"/>
</dbReference>
<dbReference type="InterPro" id="IPR000403">
    <property type="entry name" value="PI3/4_kinase_cat_dom"/>
</dbReference>
<keyword evidence="4 6" id="KW-0418">Kinase</keyword>
<dbReference type="EMBL" id="KV784359">
    <property type="protein sequence ID" value="OEU15888.1"/>
    <property type="molecule type" value="Genomic_DNA"/>
</dbReference>
<keyword evidence="7" id="KW-1185">Reference proteome</keyword>
<proteinExistence type="predicted"/>
<name>A0A1E7FCI5_9STRA</name>
<comment type="catalytic activity">
    <reaction evidence="1">
        <text>a 1,2-diacyl-sn-glycero-3-phospho-(1D-myo-inositol) + ATP = a 1,2-diacyl-sn-glycero-3-phospho-(1D-myo-inositol 4-phosphate) + ADP + H(+)</text>
        <dbReference type="Rhea" id="RHEA:19877"/>
        <dbReference type="ChEBI" id="CHEBI:15378"/>
        <dbReference type="ChEBI" id="CHEBI:30616"/>
        <dbReference type="ChEBI" id="CHEBI:57880"/>
        <dbReference type="ChEBI" id="CHEBI:58178"/>
        <dbReference type="ChEBI" id="CHEBI:456216"/>
        <dbReference type="EC" id="2.7.1.67"/>
    </reaction>
</comment>
<dbReference type="Gene3D" id="1.10.1070.11">
    <property type="entry name" value="Phosphatidylinositol 3-/4-kinase, catalytic domain"/>
    <property type="match status" value="1"/>
</dbReference>
<evidence type="ECO:0000256" key="4">
    <source>
        <dbReference type="ARBA" id="ARBA00022777"/>
    </source>
</evidence>
<dbReference type="GO" id="GO:0005737">
    <property type="term" value="C:cytoplasm"/>
    <property type="evidence" value="ECO:0007669"/>
    <property type="project" value="TreeGrafter"/>
</dbReference>
<dbReference type="SUPFAM" id="SSF56112">
    <property type="entry name" value="Protein kinase-like (PK-like)"/>
    <property type="match status" value="1"/>
</dbReference>
<dbReference type="Proteomes" id="UP000095751">
    <property type="component" value="Unassembled WGS sequence"/>
</dbReference>
<evidence type="ECO:0000256" key="3">
    <source>
        <dbReference type="ARBA" id="ARBA00022679"/>
    </source>
</evidence>
<dbReference type="FunFam" id="1.10.1070.11:FF:000016">
    <property type="entry name" value="PIK1p Phosphatidylinositol 4-kinase"/>
    <property type="match status" value="1"/>
</dbReference>
<dbReference type="InterPro" id="IPR036940">
    <property type="entry name" value="PI3/4_kinase_cat_sf"/>
</dbReference>
<dbReference type="OrthoDB" id="10264149at2759"/>